<evidence type="ECO:0000313" key="3">
    <source>
        <dbReference type="EMBL" id="STX30438.1"/>
    </source>
</evidence>
<dbReference type="AlphaFoldDB" id="A0A378I5F9"/>
<feature type="chain" id="PRO_5016597923" evidence="1">
    <location>
        <begin position="21"/>
        <end position="170"/>
    </location>
</feature>
<evidence type="ECO:0000313" key="2">
    <source>
        <dbReference type="EMBL" id="KTC73918.1"/>
    </source>
</evidence>
<dbReference type="Proteomes" id="UP000255066">
    <property type="component" value="Unassembled WGS sequence"/>
</dbReference>
<dbReference type="RefSeq" id="WP_058523071.1">
    <property type="nucleotide sequence ID" value="NZ_CAAAHV010000009.1"/>
</dbReference>
<feature type="signal peptide" evidence="1">
    <location>
        <begin position="1"/>
        <end position="20"/>
    </location>
</feature>
<reference evidence="3 5" key="2">
    <citation type="submission" date="2018-06" db="EMBL/GenBank/DDBJ databases">
        <authorList>
            <consortium name="Pathogen Informatics"/>
            <person name="Doyle S."/>
        </authorList>
    </citation>
    <scope>NUCLEOTIDE SEQUENCE [LARGE SCALE GENOMIC DNA]</scope>
    <source>
        <strain evidence="3 5">NCTC12437</strain>
    </source>
</reference>
<accession>A0A378I5F9</accession>
<keyword evidence="1" id="KW-0732">Signal</keyword>
<dbReference type="Proteomes" id="UP000054735">
    <property type="component" value="Unassembled WGS sequence"/>
</dbReference>
<evidence type="ECO:0000313" key="5">
    <source>
        <dbReference type="Proteomes" id="UP000255066"/>
    </source>
</evidence>
<dbReference type="InterPro" id="IPR021055">
    <property type="entry name" value="T4BSS_IcmL/DotI"/>
</dbReference>
<dbReference type="CDD" id="cd16385">
    <property type="entry name" value="IcmL"/>
    <property type="match status" value="1"/>
</dbReference>
<name>A0A378I5F9_9GAMM</name>
<reference evidence="2 4" key="1">
    <citation type="submission" date="2015-11" db="EMBL/GenBank/DDBJ databases">
        <title>Genomic analysis of 38 Legionella species identifies large and diverse effector repertoires.</title>
        <authorList>
            <person name="Burstein D."/>
            <person name="Amaro F."/>
            <person name="Zusman T."/>
            <person name="Lifshitz Z."/>
            <person name="Cohen O."/>
            <person name="Gilbert J.A."/>
            <person name="Pupko T."/>
            <person name="Shuman H.A."/>
            <person name="Segal G."/>
        </authorList>
    </citation>
    <scope>NUCLEOTIDE SEQUENCE [LARGE SCALE GENOMIC DNA]</scope>
    <source>
        <strain evidence="2 4">CDC#1407-AL-14</strain>
    </source>
</reference>
<dbReference type="OrthoDB" id="5641224at2"/>
<evidence type="ECO:0000256" key="1">
    <source>
        <dbReference type="SAM" id="SignalP"/>
    </source>
</evidence>
<sequence length="170" mass="18932">MRAKTCLISFLLCWSVLCQAAEDDTQQAVWANEAIIATYSFNYQNFIERQKQIAKYFTSNGWIAYSTALNESKLPDAVKTNAYYVSAVATLPPTITASGEGHWQASMPILVLYKNPQYQQKQNLNVTITFEQAPAGQGVRGFAITSLTSKVIEPPCECQSKPEHQGQDNK</sequence>
<proteinExistence type="predicted"/>
<dbReference type="EMBL" id="LNXT01000012">
    <property type="protein sequence ID" value="KTC73918.1"/>
    <property type="molecule type" value="Genomic_DNA"/>
</dbReference>
<dbReference type="Pfam" id="PF11393">
    <property type="entry name" value="T4BSS_DotI_IcmL"/>
    <property type="match status" value="1"/>
</dbReference>
<keyword evidence="4" id="KW-1185">Reference proteome</keyword>
<evidence type="ECO:0000313" key="4">
    <source>
        <dbReference type="Proteomes" id="UP000054735"/>
    </source>
</evidence>
<gene>
    <name evidence="2" type="ORF">Lbir_0974</name>
    <name evidence="3" type="ORF">NCTC12437_00192</name>
</gene>
<dbReference type="EMBL" id="UGNW01000001">
    <property type="protein sequence ID" value="STX30438.1"/>
    <property type="molecule type" value="Genomic_DNA"/>
</dbReference>
<protein>
    <submittedName>
        <fullName evidence="2 3">IcmL-like protein</fullName>
    </submittedName>
</protein>
<organism evidence="3 5">
    <name type="scientific">Legionella birminghamensis</name>
    <dbReference type="NCBI Taxonomy" id="28083"/>
    <lineage>
        <taxon>Bacteria</taxon>
        <taxon>Pseudomonadati</taxon>
        <taxon>Pseudomonadota</taxon>
        <taxon>Gammaproteobacteria</taxon>
        <taxon>Legionellales</taxon>
        <taxon>Legionellaceae</taxon>
        <taxon>Legionella</taxon>
    </lineage>
</organism>